<dbReference type="GO" id="GO:0032755">
    <property type="term" value="P:positive regulation of interleukin-6 production"/>
    <property type="evidence" value="ECO:0007669"/>
    <property type="project" value="TreeGrafter"/>
</dbReference>
<dbReference type="Gene3D" id="3.80.10.10">
    <property type="entry name" value="Ribonuclease Inhibitor"/>
    <property type="match status" value="1"/>
</dbReference>
<dbReference type="GO" id="GO:0007249">
    <property type="term" value="P:canonical NF-kappaB signal transduction"/>
    <property type="evidence" value="ECO:0007669"/>
    <property type="project" value="TreeGrafter"/>
</dbReference>
<organism evidence="10 11">
    <name type="scientific">Perca fluviatilis</name>
    <name type="common">European perch</name>
    <dbReference type="NCBI Taxonomy" id="8168"/>
    <lineage>
        <taxon>Eukaryota</taxon>
        <taxon>Metazoa</taxon>
        <taxon>Chordata</taxon>
        <taxon>Craniata</taxon>
        <taxon>Vertebrata</taxon>
        <taxon>Euteleostomi</taxon>
        <taxon>Actinopterygii</taxon>
        <taxon>Neopterygii</taxon>
        <taxon>Teleostei</taxon>
        <taxon>Neoteleostei</taxon>
        <taxon>Acanthomorphata</taxon>
        <taxon>Eupercaria</taxon>
        <taxon>Perciformes</taxon>
        <taxon>Percoidei</taxon>
        <taxon>Percidae</taxon>
        <taxon>Percinae</taxon>
        <taxon>Perca</taxon>
    </lineage>
</organism>
<evidence type="ECO:0000256" key="3">
    <source>
        <dbReference type="ARBA" id="ARBA00022729"/>
    </source>
</evidence>
<evidence type="ECO:0000256" key="7">
    <source>
        <dbReference type="ARBA" id="ARBA00023180"/>
    </source>
</evidence>
<feature type="region of interest" description="Disordered" evidence="8">
    <location>
        <begin position="159"/>
        <end position="183"/>
    </location>
</feature>
<keyword evidence="4" id="KW-1133">Transmembrane helix</keyword>
<dbReference type="GO" id="GO:0038187">
    <property type="term" value="F:pattern recognition receptor activity"/>
    <property type="evidence" value="ECO:0007669"/>
    <property type="project" value="TreeGrafter"/>
</dbReference>
<sequence length="183" mass="20352">MTVTCWMHLLLFSLCCHYEIQPAACKPVWMTPQFPCDVTADNTSQVLFDCKGRHLQRVPDGITSNATELNLSENFIKNISVNSFSKLPNLTQLNLSWANKNREVMIAVNAFKNLTKLTELILTGNGLKEIPSNLPLSLEILELNTNHIMSVDNRSLAGLTKSDTARDTEPGRKLTGPPESLLV</sequence>
<dbReference type="GO" id="GO:0051607">
    <property type="term" value="P:defense response to virus"/>
    <property type="evidence" value="ECO:0007669"/>
    <property type="project" value="TreeGrafter"/>
</dbReference>
<dbReference type="PANTHER" id="PTHR47410">
    <property type="entry name" value="TOLL-LIKE RECEPTOR 7-RELATED"/>
    <property type="match status" value="1"/>
</dbReference>
<evidence type="ECO:0008006" key="12">
    <source>
        <dbReference type="Google" id="ProtNLM"/>
    </source>
</evidence>
<dbReference type="Proteomes" id="UP000465112">
    <property type="component" value="Chromosome 12"/>
</dbReference>
<keyword evidence="6" id="KW-0675">Receptor</keyword>
<evidence type="ECO:0000256" key="9">
    <source>
        <dbReference type="SAM" id="SignalP"/>
    </source>
</evidence>
<dbReference type="SUPFAM" id="SSF52058">
    <property type="entry name" value="L domain-like"/>
    <property type="match status" value="1"/>
</dbReference>
<feature type="signal peptide" evidence="9">
    <location>
        <begin position="1"/>
        <end position="25"/>
    </location>
</feature>
<evidence type="ECO:0000256" key="8">
    <source>
        <dbReference type="SAM" id="MobiDB-lite"/>
    </source>
</evidence>
<dbReference type="InterPro" id="IPR001611">
    <property type="entry name" value="Leu-rich_rpt"/>
</dbReference>
<keyword evidence="5" id="KW-0472">Membrane</keyword>
<dbReference type="PROSITE" id="PS51450">
    <property type="entry name" value="LRR"/>
    <property type="match status" value="1"/>
</dbReference>
<protein>
    <recommendedName>
        <fullName evidence="12">LRRNT domain-containing protein</fullName>
    </recommendedName>
</protein>
<evidence type="ECO:0000256" key="6">
    <source>
        <dbReference type="ARBA" id="ARBA00023170"/>
    </source>
</evidence>
<dbReference type="PANTHER" id="PTHR47410:SF1">
    <property type="entry name" value="TOLL-LIKE RECEPTOR 8"/>
    <property type="match status" value="1"/>
</dbReference>
<dbReference type="InterPro" id="IPR032675">
    <property type="entry name" value="LRR_dom_sf"/>
</dbReference>
<dbReference type="GO" id="GO:0002224">
    <property type="term" value="P:toll-like receptor signaling pathway"/>
    <property type="evidence" value="ECO:0007669"/>
    <property type="project" value="TreeGrafter"/>
</dbReference>
<feature type="chain" id="PRO_5025474578" description="LRRNT domain-containing protein" evidence="9">
    <location>
        <begin position="26"/>
        <end position="183"/>
    </location>
</feature>
<feature type="compositionally biased region" description="Basic and acidic residues" evidence="8">
    <location>
        <begin position="163"/>
        <end position="172"/>
    </location>
</feature>
<dbReference type="GO" id="GO:0005886">
    <property type="term" value="C:plasma membrane"/>
    <property type="evidence" value="ECO:0007669"/>
    <property type="project" value="TreeGrafter"/>
</dbReference>
<evidence type="ECO:0000313" key="11">
    <source>
        <dbReference type="Proteomes" id="UP000465112"/>
    </source>
</evidence>
<evidence type="ECO:0000256" key="4">
    <source>
        <dbReference type="ARBA" id="ARBA00022989"/>
    </source>
</evidence>
<dbReference type="Pfam" id="PF13855">
    <property type="entry name" value="LRR_8"/>
    <property type="match status" value="1"/>
</dbReference>
<dbReference type="EMBL" id="VHII01000012">
    <property type="protein sequence ID" value="KAF1382618.1"/>
    <property type="molecule type" value="Genomic_DNA"/>
</dbReference>
<keyword evidence="11" id="KW-1185">Reference proteome</keyword>
<comment type="subcellular location">
    <subcellularLocation>
        <location evidence="1">Membrane</location>
    </subcellularLocation>
</comment>
<evidence type="ECO:0000313" key="10">
    <source>
        <dbReference type="EMBL" id="KAF1382618.1"/>
    </source>
</evidence>
<keyword evidence="7" id="KW-0325">Glycoprotein</keyword>
<comment type="caution">
    <text evidence="10">The sequence shown here is derived from an EMBL/GenBank/DDBJ whole genome shotgun (WGS) entry which is preliminary data.</text>
</comment>
<reference evidence="10 11" key="1">
    <citation type="submission" date="2019-06" db="EMBL/GenBank/DDBJ databases">
        <title>A chromosome-scale genome assembly of the European perch, Perca fluviatilis.</title>
        <authorList>
            <person name="Roques C."/>
            <person name="Zahm M."/>
            <person name="Cabau C."/>
            <person name="Klopp C."/>
            <person name="Bouchez O."/>
            <person name="Donnadieu C."/>
            <person name="Kuhl H."/>
            <person name="Gislard M."/>
            <person name="Guendouz S."/>
            <person name="Journot L."/>
            <person name="Haffray P."/>
            <person name="Bestin A."/>
            <person name="Morvezen R."/>
            <person name="Feron R."/>
            <person name="Wen M."/>
            <person name="Jouanno E."/>
            <person name="Herpin A."/>
            <person name="Schartl M."/>
            <person name="Postlethwait J."/>
            <person name="Schaerlinger B."/>
            <person name="Chardard D."/>
            <person name="Lecocq T."/>
            <person name="Poncet C."/>
            <person name="Jaffrelo L."/>
            <person name="Lampietro C."/>
            <person name="Guiguen Y."/>
        </authorList>
    </citation>
    <scope>NUCLEOTIDE SEQUENCE [LARGE SCALE GENOMIC DNA]</scope>
    <source>
        <tissue evidence="10">Blood</tissue>
    </source>
</reference>
<proteinExistence type="predicted"/>
<evidence type="ECO:0000256" key="2">
    <source>
        <dbReference type="ARBA" id="ARBA00022692"/>
    </source>
</evidence>
<evidence type="ECO:0000256" key="5">
    <source>
        <dbReference type="ARBA" id="ARBA00023136"/>
    </source>
</evidence>
<gene>
    <name evidence="10" type="ORF">PFLUV_G00145650</name>
</gene>
<keyword evidence="3 9" id="KW-0732">Signal</keyword>
<accession>A0A6A5ETR8</accession>
<dbReference type="AlphaFoldDB" id="A0A6A5ETR8"/>
<name>A0A6A5ETR8_PERFL</name>
<keyword evidence="2" id="KW-0812">Transmembrane</keyword>
<evidence type="ECO:0000256" key="1">
    <source>
        <dbReference type="ARBA" id="ARBA00004370"/>
    </source>
</evidence>